<keyword evidence="1" id="KW-0378">Hydrolase</keyword>
<protein>
    <submittedName>
        <fullName evidence="1">Putative homing endonuclease</fullName>
    </submittedName>
</protein>
<gene>
    <name evidence="1" type="ORF">PHIM7_111</name>
</gene>
<keyword evidence="1" id="KW-0540">Nuclease</keyword>
<evidence type="ECO:0000313" key="2">
    <source>
        <dbReference type="Proteomes" id="UP000221947"/>
    </source>
</evidence>
<dbReference type="Proteomes" id="UP000221947">
    <property type="component" value="Segment"/>
</dbReference>
<dbReference type="GO" id="GO:0004519">
    <property type="term" value="F:endonuclease activity"/>
    <property type="evidence" value="ECO:0007669"/>
    <property type="project" value="UniProtKB-KW"/>
</dbReference>
<dbReference type="SUPFAM" id="SSF82771">
    <property type="entry name" value="GIY-YIG endonuclease"/>
    <property type="match status" value="1"/>
</dbReference>
<dbReference type="EMBL" id="KR052480">
    <property type="protein sequence ID" value="AKF12658.1"/>
    <property type="molecule type" value="Genomic_DNA"/>
</dbReference>
<name>A0A0F6SIL4_9CAUD</name>
<sequence length="178" mass="21435">MRKFGFVYIWYDRKHKLYYIGSHWGHLDDGYICSSTRMRNAYKRRPTDFRRKILTLVYTNRSDLLDMEQRWFDVVKRKDRYYNINFKVHDLWWTDPLRGMSVKAKLSAKRRARPNVPFPEEGKAKLRKTHTFHSPSNELITVTNLPKFCEENDLHYVAMTKLSKGTYGRPSYKGWSKA</sequence>
<keyword evidence="1" id="KW-0255">Endonuclease</keyword>
<evidence type="ECO:0000313" key="1">
    <source>
        <dbReference type="EMBL" id="AKF12658.1"/>
    </source>
</evidence>
<accession>A0A0F6SIL4</accession>
<reference evidence="1 2" key="1">
    <citation type="submission" date="2015-04" db="EMBL/GenBank/DDBJ databases">
        <authorList>
            <person name="Schouten J.T."/>
            <person name="Crockett J.T."/>
            <person name="Hodson T.S."/>
            <person name="Hyde J.R."/>
            <person name="Smith T.A."/>
            <person name="Merrill B.D."/>
            <person name="Crook M.B."/>
            <person name="Griffitts J.S."/>
            <person name="Burnett S.H."/>
            <person name="Grose J.H."/>
            <person name="Breakwell D.P."/>
        </authorList>
    </citation>
    <scope>NUCLEOTIDE SEQUENCE [LARGE SCALE GENOMIC DNA]</scope>
</reference>
<keyword evidence="2" id="KW-1185">Reference proteome</keyword>
<dbReference type="InterPro" id="IPR035901">
    <property type="entry name" value="GIY-YIG_endonuc_sf"/>
</dbReference>
<proteinExistence type="predicted"/>
<organism evidence="1 2">
    <name type="scientific">Sinorhizobium phage phiM7</name>
    <dbReference type="NCBI Taxonomy" id="1647403"/>
    <lineage>
        <taxon>Viruses</taxon>
        <taxon>Duplodnaviria</taxon>
        <taxon>Heunggongvirae</taxon>
        <taxon>Uroviricota</taxon>
        <taxon>Caudoviricetes</taxon>
        <taxon>Emdodecavirus</taxon>
        <taxon>Emdodecavirus M7</taxon>
    </lineage>
</organism>